<evidence type="ECO:0000313" key="2">
    <source>
        <dbReference type="Proteomes" id="UP000886523"/>
    </source>
</evidence>
<sequence length="51" mass="5975">VQKMIIQMWHAEFKNLKWEVASSLGKVSFTADIWTDGVLRPYLAVTTHWIQ</sequence>
<protein>
    <submittedName>
        <fullName evidence="1">Uncharacterized protein</fullName>
    </submittedName>
</protein>
<keyword evidence="2" id="KW-1185">Reference proteome</keyword>
<gene>
    <name evidence="1" type="ORF">BS47DRAFT_1310589</name>
</gene>
<dbReference type="OrthoDB" id="3259770at2759"/>
<comment type="caution">
    <text evidence="1">The sequence shown here is derived from an EMBL/GenBank/DDBJ whole genome shotgun (WGS) entry which is preliminary data.</text>
</comment>
<evidence type="ECO:0000313" key="1">
    <source>
        <dbReference type="EMBL" id="KAF9502868.1"/>
    </source>
</evidence>
<accession>A0A9P6DLA0</accession>
<dbReference type="AlphaFoldDB" id="A0A9P6DLA0"/>
<dbReference type="EMBL" id="MU129551">
    <property type="protein sequence ID" value="KAF9502868.1"/>
    <property type="molecule type" value="Genomic_DNA"/>
</dbReference>
<organism evidence="1 2">
    <name type="scientific">Hydnum rufescens UP504</name>
    <dbReference type="NCBI Taxonomy" id="1448309"/>
    <lineage>
        <taxon>Eukaryota</taxon>
        <taxon>Fungi</taxon>
        <taxon>Dikarya</taxon>
        <taxon>Basidiomycota</taxon>
        <taxon>Agaricomycotina</taxon>
        <taxon>Agaricomycetes</taxon>
        <taxon>Cantharellales</taxon>
        <taxon>Hydnaceae</taxon>
        <taxon>Hydnum</taxon>
    </lineage>
</organism>
<dbReference type="Proteomes" id="UP000886523">
    <property type="component" value="Unassembled WGS sequence"/>
</dbReference>
<name>A0A9P6DLA0_9AGAM</name>
<reference evidence="1" key="1">
    <citation type="journal article" date="2020" name="Nat. Commun.">
        <title>Large-scale genome sequencing of mycorrhizal fungi provides insights into the early evolution of symbiotic traits.</title>
        <authorList>
            <person name="Miyauchi S."/>
            <person name="Kiss E."/>
            <person name="Kuo A."/>
            <person name="Drula E."/>
            <person name="Kohler A."/>
            <person name="Sanchez-Garcia M."/>
            <person name="Morin E."/>
            <person name="Andreopoulos B."/>
            <person name="Barry K.W."/>
            <person name="Bonito G."/>
            <person name="Buee M."/>
            <person name="Carver A."/>
            <person name="Chen C."/>
            <person name="Cichocki N."/>
            <person name="Clum A."/>
            <person name="Culley D."/>
            <person name="Crous P.W."/>
            <person name="Fauchery L."/>
            <person name="Girlanda M."/>
            <person name="Hayes R.D."/>
            <person name="Keri Z."/>
            <person name="LaButti K."/>
            <person name="Lipzen A."/>
            <person name="Lombard V."/>
            <person name="Magnuson J."/>
            <person name="Maillard F."/>
            <person name="Murat C."/>
            <person name="Nolan M."/>
            <person name="Ohm R.A."/>
            <person name="Pangilinan J."/>
            <person name="Pereira M.F."/>
            <person name="Perotto S."/>
            <person name="Peter M."/>
            <person name="Pfister S."/>
            <person name="Riley R."/>
            <person name="Sitrit Y."/>
            <person name="Stielow J.B."/>
            <person name="Szollosi G."/>
            <person name="Zifcakova L."/>
            <person name="Stursova M."/>
            <person name="Spatafora J.W."/>
            <person name="Tedersoo L."/>
            <person name="Vaario L.M."/>
            <person name="Yamada A."/>
            <person name="Yan M."/>
            <person name="Wang P."/>
            <person name="Xu J."/>
            <person name="Bruns T."/>
            <person name="Baldrian P."/>
            <person name="Vilgalys R."/>
            <person name="Dunand C."/>
            <person name="Henrissat B."/>
            <person name="Grigoriev I.V."/>
            <person name="Hibbett D."/>
            <person name="Nagy L.G."/>
            <person name="Martin F.M."/>
        </authorList>
    </citation>
    <scope>NUCLEOTIDE SEQUENCE</scope>
    <source>
        <strain evidence="1">UP504</strain>
    </source>
</reference>
<proteinExistence type="predicted"/>
<feature type="non-terminal residue" evidence="1">
    <location>
        <position position="1"/>
    </location>
</feature>